<name>A0A381RD95_9ZZZZ</name>
<protein>
    <recommendedName>
        <fullName evidence="1">Alkyl hydroperoxide reductase subunit C/ Thiol specific antioxidant domain-containing protein</fullName>
    </recommendedName>
</protein>
<organism evidence="2">
    <name type="scientific">marine metagenome</name>
    <dbReference type="NCBI Taxonomy" id="408172"/>
    <lineage>
        <taxon>unclassified sequences</taxon>
        <taxon>metagenomes</taxon>
        <taxon>ecological metagenomes</taxon>
    </lineage>
</organism>
<dbReference type="InterPro" id="IPR036249">
    <property type="entry name" value="Thioredoxin-like_sf"/>
</dbReference>
<dbReference type="AlphaFoldDB" id="A0A381RD95"/>
<sequence>MASTDSIEDNRGFAEKNQASFPILSDPSKEMCDAYGVLYPIGMAKRWTFYIDAEGVIQKIDRMVKPLTAGTSLVQNLEELGIPRAR</sequence>
<dbReference type="Pfam" id="PF00578">
    <property type="entry name" value="AhpC-TSA"/>
    <property type="match status" value="1"/>
</dbReference>
<dbReference type="GO" id="GO:0016491">
    <property type="term" value="F:oxidoreductase activity"/>
    <property type="evidence" value="ECO:0007669"/>
    <property type="project" value="InterPro"/>
</dbReference>
<proteinExistence type="predicted"/>
<dbReference type="InterPro" id="IPR000866">
    <property type="entry name" value="AhpC/TSA"/>
</dbReference>
<gene>
    <name evidence="2" type="ORF">METZ01_LOCUS41733</name>
</gene>
<dbReference type="SUPFAM" id="SSF52833">
    <property type="entry name" value="Thioredoxin-like"/>
    <property type="match status" value="1"/>
</dbReference>
<reference evidence="2" key="1">
    <citation type="submission" date="2018-05" db="EMBL/GenBank/DDBJ databases">
        <authorList>
            <person name="Lanie J.A."/>
            <person name="Ng W.-L."/>
            <person name="Kazmierczak K.M."/>
            <person name="Andrzejewski T.M."/>
            <person name="Davidsen T.M."/>
            <person name="Wayne K.J."/>
            <person name="Tettelin H."/>
            <person name="Glass J.I."/>
            <person name="Rusch D."/>
            <person name="Podicherti R."/>
            <person name="Tsui H.-C.T."/>
            <person name="Winkler M.E."/>
        </authorList>
    </citation>
    <scope>NUCLEOTIDE SEQUENCE</scope>
</reference>
<evidence type="ECO:0000313" key="2">
    <source>
        <dbReference type="EMBL" id="SUZ88879.1"/>
    </source>
</evidence>
<dbReference type="GO" id="GO:0016209">
    <property type="term" value="F:antioxidant activity"/>
    <property type="evidence" value="ECO:0007669"/>
    <property type="project" value="InterPro"/>
</dbReference>
<dbReference type="Gene3D" id="3.40.30.10">
    <property type="entry name" value="Glutaredoxin"/>
    <property type="match status" value="1"/>
</dbReference>
<accession>A0A381RD95</accession>
<dbReference type="EMBL" id="UINC01001793">
    <property type="protein sequence ID" value="SUZ88879.1"/>
    <property type="molecule type" value="Genomic_DNA"/>
</dbReference>
<evidence type="ECO:0000259" key="1">
    <source>
        <dbReference type="Pfam" id="PF00578"/>
    </source>
</evidence>
<feature type="domain" description="Alkyl hydroperoxide reductase subunit C/ Thiol specific antioxidant" evidence="1">
    <location>
        <begin position="3"/>
        <end position="59"/>
    </location>
</feature>